<dbReference type="GO" id="GO:0005506">
    <property type="term" value="F:iron ion binding"/>
    <property type="evidence" value="ECO:0007669"/>
    <property type="project" value="InterPro"/>
</dbReference>
<dbReference type="STRING" id="565045.NOR51B_261"/>
<dbReference type="CDD" id="cd11035">
    <property type="entry name" value="P450cam-like"/>
    <property type="match status" value="1"/>
</dbReference>
<dbReference type="PRINTS" id="PR00359">
    <property type="entry name" value="BP450"/>
</dbReference>
<evidence type="ECO:0000256" key="2">
    <source>
        <dbReference type="RuleBase" id="RU000461"/>
    </source>
</evidence>
<dbReference type="OrthoDB" id="7052847at2"/>
<sequence length="398" mass="43939">MMQTAAQPDYVADDAVVDFDMYAQSAIADGFHAAWDTLKAPGTPAIMWTPRNEGHWIVTDPALFSEVYNDWELFSSRTIIIPKSHGEAHNLIPTTMDPPVHQPFRMILNRLLAPPVMARISDEVRARTRALVEELAPRGECDFTADFAQALPLHVFMTLMDLPIEDIDQLKYWSDQTTHPDGSMTFEEAIGKLGDYLAPYIAERQANPGSDFISNLVNADIDGKRISDDEASKLSVQLLIAGVDTVVNFLNFAFLRLARDPDLRERIINRELASRDAAEQLLAELPLVTVGRLVTRDCEFHGAPLKAGDMIALPTPLCAGFELPKEQMASNANAHLTFGQGPHMCPGRYLARMEIALVLEEWLALIPRFDIAPDSSITFGGGIVGNIAALPLVWNPAP</sequence>
<keyword evidence="2" id="KW-0408">Iron</keyword>
<dbReference type="InterPro" id="IPR002397">
    <property type="entry name" value="Cyt_P450_B"/>
</dbReference>
<dbReference type="EMBL" id="DS999411">
    <property type="protein sequence ID" value="EED34324.1"/>
    <property type="molecule type" value="Genomic_DNA"/>
</dbReference>
<dbReference type="GO" id="GO:0018683">
    <property type="term" value="F:camphor 5-monooxygenase activity"/>
    <property type="evidence" value="ECO:0007669"/>
    <property type="project" value="UniProtKB-EC"/>
</dbReference>
<dbReference type="Proteomes" id="UP000004699">
    <property type="component" value="Unassembled WGS sequence"/>
</dbReference>
<dbReference type="EC" id="1.14.15.1" evidence="3"/>
<dbReference type="AlphaFoldDB" id="B8KSV6"/>
<dbReference type="Gene3D" id="1.10.630.10">
    <property type="entry name" value="Cytochrome P450"/>
    <property type="match status" value="1"/>
</dbReference>
<dbReference type="GO" id="GO:0020037">
    <property type="term" value="F:heme binding"/>
    <property type="evidence" value="ECO:0007669"/>
    <property type="project" value="InterPro"/>
</dbReference>
<evidence type="ECO:0000313" key="3">
    <source>
        <dbReference type="EMBL" id="EED34324.1"/>
    </source>
</evidence>
<keyword evidence="2 3" id="KW-0560">Oxidoreductase</keyword>
<comment type="similarity">
    <text evidence="1 2">Belongs to the cytochrome P450 family.</text>
</comment>
<dbReference type="SUPFAM" id="SSF48264">
    <property type="entry name" value="Cytochrome P450"/>
    <property type="match status" value="1"/>
</dbReference>
<keyword evidence="2" id="KW-0503">Monooxygenase</keyword>
<protein>
    <submittedName>
        <fullName evidence="3">Cytochrome P450-cam</fullName>
        <ecNumber evidence="3">1.14.15.1</ecNumber>
    </submittedName>
</protein>
<reference evidence="4" key="1">
    <citation type="journal article" date="2013" name="BMC Microbiol.">
        <title>Taxonomy and evolution of bacteriochlorophyll a-containing members of the OM60/NOR5 clade of marine gammaproteobacteria: description of Luminiphilus syltensis gen. nov., sp. nov., reclassification of Haliea rubra as Pseudohaliea rubra gen. nov., comb. nov., and emendation of Chromatocurvus halotolerans.</title>
        <authorList>
            <person name="Spring S."/>
            <person name="Riedel T."/>
            <person name="Sproer C."/>
            <person name="Yan S."/>
            <person name="Harder J."/>
            <person name="Fuchs B.M."/>
        </authorList>
    </citation>
    <scope>NUCLEOTIDE SEQUENCE [LARGE SCALE GENOMIC DNA]</scope>
    <source>
        <strain evidence="4">NOR51-B</strain>
    </source>
</reference>
<dbReference type="InterPro" id="IPR001128">
    <property type="entry name" value="Cyt_P450"/>
</dbReference>
<dbReference type="HOGENOM" id="CLU_033716_0_1_6"/>
<dbReference type="SMR" id="B8KSV6"/>
<dbReference type="PROSITE" id="PS00086">
    <property type="entry name" value="CYTOCHROME_P450"/>
    <property type="match status" value="1"/>
</dbReference>
<accession>B8KSV6</accession>
<gene>
    <name evidence="3" type="ORF">NOR51B_261</name>
</gene>
<evidence type="ECO:0000256" key="1">
    <source>
        <dbReference type="ARBA" id="ARBA00010617"/>
    </source>
</evidence>
<dbReference type="PANTHER" id="PTHR46696">
    <property type="entry name" value="P450, PUTATIVE (EUROFUNG)-RELATED"/>
    <property type="match status" value="1"/>
</dbReference>
<dbReference type="InterPro" id="IPR017972">
    <property type="entry name" value="Cyt_P450_CS"/>
</dbReference>
<keyword evidence="2" id="KW-0479">Metal-binding</keyword>
<keyword evidence="4" id="KW-1185">Reference proteome</keyword>
<dbReference type="PANTHER" id="PTHR46696:SF6">
    <property type="entry name" value="P450, PUTATIVE (EUROFUNG)-RELATED"/>
    <property type="match status" value="1"/>
</dbReference>
<proteinExistence type="inferred from homology"/>
<keyword evidence="2" id="KW-0349">Heme</keyword>
<evidence type="ECO:0000313" key="4">
    <source>
        <dbReference type="Proteomes" id="UP000004699"/>
    </source>
</evidence>
<dbReference type="InterPro" id="IPR036396">
    <property type="entry name" value="Cyt_P450_sf"/>
</dbReference>
<name>B8KSV6_9GAMM</name>
<dbReference type="PRINTS" id="PR00385">
    <property type="entry name" value="P450"/>
</dbReference>
<dbReference type="eggNOG" id="COG2124">
    <property type="taxonomic scope" value="Bacteria"/>
</dbReference>
<dbReference type="RefSeq" id="WP_009019072.1">
    <property type="nucleotide sequence ID" value="NZ_DS999411.1"/>
</dbReference>
<organism evidence="3 4">
    <name type="scientific">Luminiphilus syltensis NOR5-1B</name>
    <dbReference type="NCBI Taxonomy" id="565045"/>
    <lineage>
        <taxon>Bacteria</taxon>
        <taxon>Pseudomonadati</taxon>
        <taxon>Pseudomonadota</taxon>
        <taxon>Gammaproteobacteria</taxon>
        <taxon>Cellvibrionales</taxon>
        <taxon>Halieaceae</taxon>
        <taxon>Luminiphilus</taxon>
    </lineage>
</organism>
<dbReference type="Pfam" id="PF00067">
    <property type="entry name" value="p450"/>
    <property type="match status" value="2"/>
</dbReference>